<accession>A0ACB7CDJ7</accession>
<name>A0ACB7CDJ7_9ASCO</name>
<gene>
    <name evidence="1" type="ORF">PORY_000761</name>
</gene>
<dbReference type="EMBL" id="JABTEG010000002">
    <property type="protein sequence ID" value="KAG4305851.1"/>
    <property type="molecule type" value="Genomic_DNA"/>
</dbReference>
<dbReference type="Proteomes" id="UP000768646">
    <property type="component" value="Unassembled WGS sequence"/>
</dbReference>
<protein>
    <submittedName>
        <fullName evidence="1">Uncharacterized protein</fullName>
    </submittedName>
</protein>
<sequence>MEDIEANDLEEKDLKNKDPEQQRLMNETCILVDENDHMIGFASKKKCHLLKNIQKGMLHRAFSVFLFDQKGDLLLQKRANKKITFPGRWTNTCCSHPLKVIGEYGGSIETSIEGVKRAAQRKLYHELGIVASQVPLEKFHYLTRVQYKAESDGIWGENEIDYILFIQTNVDLKLNPNEVELARYVDKDDLREMLKCKGVIVFLNKSLIYILLEFSFTPWFELICRSLMFFWWDSLHNLNAVKDQLSIIRM</sequence>
<organism evidence="1 2">
    <name type="scientific">Pneumocystis oryctolagi</name>
    <dbReference type="NCBI Taxonomy" id="42067"/>
    <lineage>
        <taxon>Eukaryota</taxon>
        <taxon>Fungi</taxon>
        <taxon>Dikarya</taxon>
        <taxon>Ascomycota</taxon>
        <taxon>Taphrinomycotina</taxon>
        <taxon>Pneumocystomycetes</taxon>
        <taxon>Pneumocystaceae</taxon>
        <taxon>Pneumocystis</taxon>
    </lineage>
</organism>
<reference evidence="1 2" key="1">
    <citation type="journal article" date="2021" name="Commun. Biol.">
        <title>Genomic insights into the host specific adaptation of the Pneumocystis genus.</title>
        <authorList>
            <person name="Cisse O.H."/>
            <person name="Ma L."/>
            <person name="Dekker J.P."/>
            <person name="Khil P.P."/>
            <person name="Youn J.-H."/>
            <person name="Brenchley J.M."/>
            <person name="Blair R."/>
            <person name="Pahar B."/>
            <person name="Chabe M."/>
            <person name="Van Rompay K.K.A."/>
            <person name="Keesler R."/>
            <person name="Sukura A."/>
            <person name="Hirsch V."/>
            <person name="Kutty G."/>
            <person name="Liu Y."/>
            <person name="Peng L."/>
            <person name="Chen J."/>
            <person name="Song J."/>
            <person name="Weissenbacher-Lang C."/>
            <person name="Xu J."/>
            <person name="Upham N.S."/>
            <person name="Stajich J.E."/>
            <person name="Cuomo C.A."/>
            <person name="Cushion M.T."/>
            <person name="Kovacs J.A."/>
        </authorList>
    </citation>
    <scope>NUCLEOTIDE SEQUENCE [LARGE SCALE GENOMIC DNA]</scope>
    <source>
        <strain evidence="1 2">RABM</strain>
    </source>
</reference>
<proteinExistence type="predicted"/>
<evidence type="ECO:0000313" key="1">
    <source>
        <dbReference type="EMBL" id="KAG4305851.1"/>
    </source>
</evidence>
<keyword evidence="2" id="KW-1185">Reference proteome</keyword>
<comment type="caution">
    <text evidence="1">The sequence shown here is derived from an EMBL/GenBank/DDBJ whole genome shotgun (WGS) entry which is preliminary data.</text>
</comment>
<evidence type="ECO:0000313" key="2">
    <source>
        <dbReference type="Proteomes" id="UP000768646"/>
    </source>
</evidence>